<evidence type="ECO:0008006" key="2">
    <source>
        <dbReference type="Google" id="ProtNLM"/>
    </source>
</evidence>
<dbReference type="EMBL" id="FR695874">
    <property type="protein sequence ID" value="CBX30007.1"/>
    <property type="molecule type" value="Genomic_DNA"/>
</dbReference>
<organism evidence="1">
    <name type="scientific">uncultured Desulfobacterium sp</name>
    <dbReference type="NCBI Taxonomy" id="201089"/>
    <lineage>
        <taxon>Bacteria</taxon>
        <taxon>Pseudomonadati</taxon>
        <taxon>Thermodesulfobacteriota</taxon>
        <taxon>Desulfobacteria</taxon>
        <taxon>Desulfobacterales</taxon>
        <taxon>Desulfobacteriaceae</taxon>
        <taxon>Desulfobacterium</taxon>
        <taxon>environmental samples</taxon>
    </lineage>
</organism>
<proteinExistence type="predicted"/>
<sequence length="61" mass="6799">MGSLDEHILRTAKEIVVKFIETGRISPTGFNESFKAIYKSVEEAVKGTENIAGKDEENLTR</sequence>
<evidence type="ECO:0000313" key="1">
    <source>
        <dbReference type="EMBL" id="CBX30007.1"/>
    </source>
</evidence>
<name>E1YIG0_9BACT</name>
<accession>E1YIG0</accession>
<dbReference type="AlphaFoldDB" id="E1YIG0"/>
<reference evidence="1" key="1">
    <citation type="journal article" date="2011" name="Environ. Microbiol.">
        <title>Genomic insights into the metabolic potential of the polycyclic aromatic hydrocarbon degrading sulfate-reducing Deltaproteobacterium N47.</title>
        <authorList>
            <person name="Bergmann F."/>
            <person name="Selesi D."/>
            <person name="Weinmaier T."/>
            <person name="Tischler P."/>
            <person name="Rattei T."/>
            <person name="Meckenstock R.U."/>
        </authorList>
    </citation>
    <scope>NUCLEOTIDE SEQUENCE</scope>
</reference>
<protein>
    <recommendedName>
        <fullName evidence="2">Conjugal transfer protein TraB</fullName>
    </recommendedName>
</protein>
<gene>
    <name evidence="1" type="ORF">N47_D28160</name>
</gene>